<gene>
    <name evidence="1" type="ORF">VP01_6611g1</name>
</gene>
<comment type="caution">
    <text evidence="1">The sequence shown here is derived from an EMBL/GenBank/DDBJ whole genome shotgun (WGS) entry which is preliminary data.</text>
</comment>
<dbReference type="OrthoDB" id="2447764at2759"/>
<dbReference type="VEuPathDB" id="FungiDB:VP01_6611g1"/>
<sequence length="89" mass="10124">MGMRIGSTHFTNENNGYSLSRIANYWVPLLPTAEFAHNKHNHASTGVSPFKDDYAFNLTYGQIPLDEQCVPDVKEQLKLISKVQEELKE</sequence>
<protein>
    <submittedName>
        <fullName evidence="1">Uncharacterized protein</fullName>
    </submittedName>
</protein>
<proteinExistence type="predicted"/>
<name>A0A0L6UF36_9BASI</name>
<reference evidence="1 2" key="1">
    <citation type="submission" date="2015-08" db="EMBL/GenBank/DDBJ databases">
        <title>Next Generation Sequencing and Analysis of the Genome of Puccinia sorghi L Schw, the Causal Agent of Maize Common Rust.</title>
        <authorList>
            <person name="Rochi L."/>
            <person name="Burguener G."/>
            <person name="Darino M."/>
            <person name="Turjanski A."/>
            <person name="Kreff E."/>
            <person name="Dieguez M.J."/>
            <person name="Sacco F."/>
        </authorList>
    </citation>
    <scope>NUCLEOTIDE SEQUENCE [LARGE SCALE GENOMIC DNA]</scope>
    <source>
        <strain evidence="1 2">RO10H11247</strain>
    </source>
</reference>
<accession>A0A0L6UF36</accession>
<dbReference type="Proteomes" id="UP000037035">
    <property type="component" value="Unassembled WGS sequence"/>
</dbReference>
<evidence type="ECO:0000313" key="2">
    <source>
        <dbReference type="Proteomes" id="UP000037035"/>
    </source>
</evidence>
<keyword evidence="2" id="KW-1185">Reference proteome</keyword>
<dbReference type="AlphaFoldDB" id="A0A0L6UF36"/>
<evidence type="ECO:0000313" key="1">
    <source>
        <dbReference type="EMBL" id="KNZ47193.1"/>
    </source>
</evidence>
<organism evidence="1 2">
    <name type="scientific">Puccinia sorghi</name>
    <dbReference type="NCBI Taxonomy" id="27349"/>
    <lineage>
        <taxon>Eukaryota</taxon>
        <taxon>Fungi</taxon>
        <taxon>Dikarya</taxon>
        <taxon>Basidiomycota</taxon>
        <taxon>Pucciniomycotina</taxon>
        <taxon>Pucciniomycetes</taxon>
        <taxon>Pucciniales</taxon>
        <taxon>Pucciniaceae</taxon>
        <taxon>Puccinia</taxon>
    </lineage>
</organism>
<dbReference type="EMBL" id="LAVV01011954">
    <property type="protein sequence ID" value="KNZ47193.1"/>
    <property type="molecule type" value="Genomic_DNA"/>
</dbReference>
<feature type="non-terminal residue" evidence="1">
    <location>
        <position position="89"/>
    </location>
</feature>